<dbReference type="EMBL" id="BQNB010015931">
    <property type="protein sequence ID" value="GJT45798.1"/>
    <property type="molecule type" value="Genomic_DNA"/>
</dbReference>
<protein>
    <submittedName>
        <fullName evidence="2">Uncharacterized protein</fullName>
    </submittedName>
</protein>
<evidence type="ECO:0000313" key="3">
    <source>
        <dbReference type="Proteomes" id="UP001151760"/>
    </source>
</evidence>
<proteinExistence type="predicted"/>
<evidence type="ECO:0000256" key="1">
    <source>
        <dbReference type="SAM" id="MobiDB-lite"/>
    </source>
</evidence>
<dbReference type="Proteomes" id="UP001151760">
    <property type="component" value="Unassembled WGS sequence"/>
</dbReference>
<reference evidence="2" key="1">
    <citation type="journal article" date="2022" name="Int. J. Mol. Sci.">
        <title>Draft Genome of Tanacetum Coccineum: Genomic Comparison of Closely Related Tanacetum-Family Plants.</title>
        <authorList>
            <person name="Yamashiro T."/>
            <person name="Shiraishi A."/>
            <person name="Nakayama K."/>
            <person name="Satake H."/>
        </authorList>
    </citation>
    <scope>NUCLEOTIDE SEQUENCE</scope>
</reference>
<keyword evidence="3" id="KW-1185">Reference proteome</keyword>
<evidence type="ECO:0000313" key="2">
    <source>
        <dbReference type="EMBL" id="GJT45798.1"/>
    </source>
</evidence>
<sequence>MRMGPESGSRREDYVQKSPGEASINLNTTVGDNDDDDVQEIRSTTHNAGTKRKLLRKKRVQIFGIPAVVKRK</sequence>
<comment type="caution">
    <text evidence="2">The sequence shown here is derived from an EMBL/GenBank/DDBJ whole genome shotgun (WGS) entry which is preliminary data.</text>
</comment>
<reference evidence="2" key="2">
    <citation type="submission" date="2022-01" db="EMBL/GenBank/DDBJ databases">
        <authorList>
            <person name="Yamashiro T."/>
            <person name="Shiraishi A."/>
            <person name="Satake H."/>
            <person name="Nakayama K."/>
        </authorList>
    </citation>
    <scope>NUCLEOTIDE SEQUENCE</scope>
</reference>
<accession>A0ABQ5E4L0</accession>
<name>A0ABQ5E4L0_9ASTR</name>
<organism evidence="2 3">
    <name type="scientific">Tanacetum coccineum</name>
    <dbReference type="NCBI Taxonomy" id="301880"/>
    <lineage>
        <taxon>Eukaryota</taxon>
        <taxon>Viridiplantae</taxon>
        <taxon>Streptophyta</taxon>
        <taxon>Embryophyta</taxon>
        <taxon>Tracheophyta</taxon>
        <taxon>Spermatophyta</taxon>
        <taxon>Magnoliopsida</taxon>
        <taxon>eudicotyledons</taxon>
        <taxon>Gunneridae</taxon>
        <taxon>Pentapetalae</taxon>
        <taxon>asterids</taxon>
        <taxon>campanulids</taxon>
        <taxon>Asterales</taxon>
        <taxon>Asteraceae</taxon>
        <taxon>Asteroideae</taxon>
        <taxon>Anthemideae</taxon>
        <taxon>Anthemidinae</taxon>
        <taxon>Tanacetum</taxon>
    </lineage>
</organism>
<feature type="region of interest" description="Disordered" evidence="1">
    <location>
        <begin position="1"/>
        <end position="36"/>
    </location>
</feature>
<gene>
    <name evidence="2" type="ORF">Tco_0954513</name>
</gene>